<evidence type="ECO:0000256" key="2">
    <source>
        <dbReference type="ARBA" id="ARBA00022737"/>
    </source>
</evidence>
<feature type="compositionally biased region" description="Polar residues" evidence="6">
    <location>
        <begin position="326"/>
        <end position="335"/>
    </location>
</feature>
<reference evidence="10" key="2">
    <citation type="submission" date="2025-09" db="UniProtKB">
        <authorList>
            <consortium name="Ensembl"/>
        </authorList>
    </citation>
    <scope>IDENTIFICATION</scope>
</reference>
<name>A0A8C5MYC7_9ANUR</name>
<dbReference type="AlphaFoldDB" id="A0A8C5MYC7"/>
<keyword evidence="1" id="KW-0479">Metal-binding</keyword>
<feature type="compositionally biased region" description="Pro residues" evidence="6">
    <location>
        <begin position="623"/>
        <end position="637"/>
    </location>
</feature>
<dbReference type="InterPro" id="IPR003655">
    <property type="entry name" value="aKRAB"/>
</dbReference>
<dbReference type="SUPFAM" id="SSF109640">
    <property type="entry name" value="KRAB domain (Kruppel-associated box)"/>
    <property type="match status" value="1"/>
</dbReference>
<organism evidence="10 11">
    <name type="scientific">Leptobrachium leishanense</name>
    <name type="common">Leishan spiny toad</name>
    <dbReference type="NCBI Taxonomy" id="445787"/>
    <lineage>
        <taxon>Eukaryota</taxon>
        <taxon>Metazoa</taxon>
        <taxon>Chordata</taxon>
        <taxon>Craniata</taxon>
        <taxon>Vertebrata</taxon>
        <taxon>Euteleostomi</taxon>
        <taxon>Amphibia</taxon>
        <taxon>Batrachia</taxon>
        <taxon>Anura</taxon>
        <taxon>Pelobatoidea</taxon>
        <taxon>Megophryidae</taxon>
        <taxon>Leptobrachium</taxon>
    </lineage>
</organism>
<dbReference type="Proteomes" id="UP000694569">
    <property type="component" value="Unplaced"/>
</dbReference>
<keyword evidence="2" id="KW-0677">Repeat</keyword>
<dbReference type="PANTHER" id="PTHR23232">
    <property type="entry name" value="KRAB DOMAIN C2H2 ZINC FINGER"/>
    <property type="match status" value="1"/>
</dbReference>
<feature type="region of interest" description="Disordered" evidence="6">
    <location>
        <begin position="574"/>
        <end position="593"/>
    </location>
</feature>
<feature type="compositionally biased region" description="Polar residues" evidence="6">
    <location>
        <begin position="1197"/>
        <end position="1209"/>
    </location>
</feature>
<evidence type="ECO:0000259" key="8">
    <source>
        <dbReference type="PROSITE" id="PS50805"/>
    </source>
</evidence>
<evidence type="ECO:0000256" key="5">
    <source>
        <dbReference type="PROSITE-ProRule" id="PRU00042"/>
    </source>
</evidence>
<dbReference type="SMART" id="SM00349">
    <property type="entry name" value="KRAB"/>
    <property type="match status" value="1"/>
</dbReference>
<feature type="region of interest" description="Disordered" evidence="6">
    <location>
        <begin position="1175"/>
        <end position="1209"/>
    </location>
</feature>
<evidence type="ECO:0000259" key="9">
    <source>
        <dbReference type="PROSITE" id="PS50806"/>
    </source>
</evidence>
<feature type="domain" description="KRAB" evidence="8">
    <location>
        <begin position="6"/>
        <end position="77"/>
    </location>
</feature>
<dbReference type="GeneTree" id="ENSGT01120000275738"/>
<dbReference type="CDD" id="cd07765">
    <property type="entry name" value="KRAB_A-box"/>
    <property type="match status" value="1"/>
</dbReference>
<evidence type="ECO:0000256" key="6">
    <source>
        <dbReference type="SAM" id="MobiDB-lite"/>
    </source>
</evidence>
<feature type="region of interest" description="Disordered" evidence="6">
    <location>
        <begin position="72"/>
        <end position="114"/>
    </location>
</feature>
<evidence type="ECO:0000256" key="3">
    <source>
        <dbReference type="ARBA" id="ARBA00022771"/>
    </source>
</evidence>
<feature type="region of interest" description="Disordered" evidence="6">
    <location>
        <begin position="770"/>
        <end position="792"/>
    </location>
</feature>
<sequence>MADSQYTFDDAAIYFSEEQWNNLEEFQKKIYKELIKEIYETMISLGYRIPKPEIVSRIERGEEPYAEFCKKSKVQEPQGEGAPAGCKDSEPVIKSEPLSPTTCDPPRALEISSSQERSTRLACQSCGKFCNNQCGMNYPWNSQRLYHAAPPGDGSQGKPYMTLPPPYFNGNPPQHSFINRGDGMVHPTSPVANYGNVVMNPLSPHFHGYRPMVEPISPYAMNERPGNQAMYGGYDGNNQAPQNIPGNGMGHLEQPHHNQREHYLREGAQALHVQNTPFQDRRPAMIPCQACGTYCNNQCRASLQWEHKRPHQVAPHTLDGNRYISPSNQYFTGNPASPHGSGVRPGIRHSVPPATSQGNVGMIQLSPHYSGYHRSSDPKSPGVMLPRPETSTSMPASSTGSNVGGASTYVQSQVGKNGPFPSGGGSQRRSQSMSPLDAIETMPVFSGNQSPGTTNEQQRMRHPSPAVTSSDASRDKAAMPRTYQNITKRPEQWRQASQGNPIMARNVQPMSHSQANNGRPQYQKSGETVRDKSPSTTVIPSSQVARNSKQSPSPVTSQEPGRVVVVASVCDAGVKRAGPPITSDSSRPAKRASPPIIIIDGQEENEFPPNTIVNSQTTTRSSPPHPRPGNPVRPPAGPSSSQDTPHATQAENKEGRSAKGPPLPITISRIRSAGVFMPPSNKTKHNAASNLSSPIIIIDDKDGNEDSVSLPTTSHNEVRKPVTGAHPVIGFKPMGTPPVNNAKAGGTPPVTGVGNTKTGGTPPIVVITADGDPPVGNVKGSGTPPVSNVRPDGTSPVTNPAAFSKIQPKSITQGGPVVVNNLQMQQQSNIIVTGGPGNASIPTNQNIVFTFPVAVGSSGIMLATPVNFAENQVPGLKPMNRIPINKNARFLPNNRVPMNIRPDIRNPNFASVSVTPIVGSKVSTPPGQAKPITIGVNQQMTSLTRTVNVKNSEVQKVSATGGNQALGQTIPLFVDANSRIILTAPSKDSPGIGNATMVAVNSNVSGNVVGGKLAFGNITPVNVRNGLGIGNTTFFAVDSPVGMGNAAPVTLTTNATTMNNKRTIGVSPQILTVNSGVTVGTAGSIGNSNSGRTVQVSQAPPSTVLNFDQQGNGIIIRKVGEPTPLTVPQVLANAEQKTVMVDRLFKCNRCEERFSSFEDVAAHHKVHEETISISQNCADRPSKEPPQNDASGEADESSPTILYTTQGDDGSTVYVVTV</sequence>
<dbReference type="Ensembl" id="ENSLLET00000022333.1">
    <property type="protein sequence ID" value="ENSLLEP00000021503.1"/>
    <property type="gene ID" value="ENSLLEG00000013639.1"/>
</dbReference>
<proteinExistence type="predicted"/>
<reference evidence="10" key="1">
    <citation type="submission" date="2025-08" db="UniProtKB">
        <authorList>
            <consortium name="Ensembl"/>
        </authorList>
    </citation>
    <scope>IDENTIFICATION</scope>
</reference>
<dbReference type="Pfam" id="PF01352">
    <property type="entry name" value="KRAB"/>
    <property type="match status" value="1"/>
</dbReference>
<dbReference type="InterPro" id="IPR050169">
    <property type="entry name" value="Krueppel_C2H2_ZnF"/>
</dbReference>
<dbReference type="GO" id="GO:0008270">
    <property type="term" value="F:zinc ion binding"/>
    <property type="evidence" value="ECO:0007669"/>
    <property type="project" value="UniProtKB-KW"/>
</dbReference>
<evidence type="ECO:0000259" key="7">
    <source>
        <dbReference type="PROSITE" id="PS50157"/>
    </source>
</evidence>
<feature type="region of interest" description="Disordered" evidence="6">
    <location>
        <begin position="599"/>
        <end position="665"/>
    </location>
</feature>
<feature type="region of interest" description="Disordered" evidence="6">
    <location>
        <begin position="326"/>
        <end position="478"/>
    </location>
</feature>
<dbReference type="InterPro" id="IPR001909">
    <property type="entry name" value="KRAB"/>
</dbReference>
<evidence type="ECO:0000256" key="4">
    <source>
        <dbReference type="ARBA" id="ARBA00022833"/>
    </source>
</evidence>
<dbReference type="PANTHER" id="PTHR23232:SF164">
    <property type="entry name" value="ZINC FINGER PROTEIN 30 ISOFORM X1"/>
    <property type="match status" value="1"/>
</dbReference>
<dbReference type="InterPro" id="IPR013087">
    <property type="entry name" value="Znf_C2H2_type"/>
</dbReference>
<keyword evidence="3 5" id="KW-0863">Zinc-finger</keyword>
<feature type="domain" description="KRAB-related" evidence="9">
    <location>
        <begin position="3"/>
        <end position="67"/>
    </location>
</feature>
<dbReference type="GO" id="GO:0006355">
    <property type="term" value="P:regulation of DNA-templated transcription"/>
    <property type="evidence" value="ECO:0007669"/>
    <property type="project" value="InterPro"/>
</dbReference>
<evidence type="ECO:0000313" key="11">
    <source>
        <dbReference type="Proteomes" id="UP000694569"/>
    </source>
</evidence>
<feature type="region of interest" description="Disordered" evidence="6">
    <location>
        <begin position="510"/>
        <end position="562"/>
    </location>
</feature>
<dbReference type="Gene3D" id="6.10.140.140">
    <property type="match status" value="1"/>
</dbReference>
<feature type="compositionally biased region" description="Polar residues" evidence="6">
    <location>
        <begin position="640"/>
        <end position="650"/>
    </location>
</feature>
<feature type="compositionally biased region" description="Polar residues" evidence="6">
    <location>
        <begin position="446"/>
        <end position="457"/>
    </location>
</feature>
<dbReference type="PROSITE" id="PS50806">
    <property type="entry name" value="KRAB_RELATED"/>
    <property type="match status" value="1"/>
</dbReference>
<feature type="compositionally biased region" description="Polar residues" evidence="6">
    <location>
        <begin position="534"/>
        <end position="559"/>
    </location>
</feature>
<protein>
    <recommendedName>
        <fullName evidence="12">Zinc finger protein</fullName>
    </recommendedName>
</protein>
<evidence type="ECO:0000313" key="10">
    <source>
        <dbReference type="Ensembl" id="ENSLLEP00000021503.1"/>
    </source>
</evidence>
<feature type="compositionally biased region" description="Polar residues" evidence="6">
    <location>
        <begin position="389"/>
        <end position="415"/>
    </location>
</feature>
<feature type="compositionally biased region" description="Polar residues" evidence="6">
    <location>
        <begin position="510"/>
        <end position="526"/>
    </location>
</feature>
<keyword evidence="4" id="KW-0862">Zinc</keyword>
<evidence type="ECO:0008006" key="12">
    <source>
        <dbReference type="Google" id="ProtNLM"/>
    </source>
</evidence>
<evidence type="ECO:0000256" key="1">
    <source>
        <dbReference type="ARBA" id="ARBA00022723"/>
    </source>
</evidence>
<dbReference type="InterPro" id="IPR036051">
    <property type="entry name" value="KRAB_dom_sf"/>
</dbReference>
<keyword evidence="11" id="KW-1185">Reference proteome</keyword>
<accession>A0A8C5MYC7</accession>
<dbReference type="PROSITE" id="PS00028">
    <property type="entry name" value="ZINC_FINGER_C2H2_1"/>
    <property type="match status" value="1"/>
</dbReference>
<dbReference type="PROSITE" id="PS50157">
    <property type="entry name" value="ZINC_FINGER_C2H2_2"/>
    <property type="match status" value="1"/>
</dbReference>
<feature type="domain" description="C2H2-type" evidence="7">
    <location>
        <begin position="1145"/>
        <end position="1167"/>
    </location>
</feature>
<dbReference type="PROSITE" id="PS50805">
    <property type="entry name" value="KRAB"/>
    <property type="match status" value="1"/>
</dbReference>
<dbReference type="OrthoDB" id="9909203at2759"/>